<dbReference type="Pfam" id="PF00563">
    <property type="entry name" value="EAL"/>
    <property type="match status" value="1"/>
</dbReference>
<dbReference type="PANTHER" id="PTHR33121">
    <property type="entry name" value="CYCLIC DI-GMP PHOSPHODIESTERASE PDEF"/>
    <property type="match status" value="1"/>
</dbReference>
<dbReference type="InterPro" id="IPR000160">
    <property type="entry name" value="GGDEF_dom"/>
</dbReference>
<dbReference type="InterPro" id="IPR050706">
    <property type="entry name" value="Cyclic-di-GMP_PDE-like"/>
</dbReference>
<dbReference type="CDD" id="cd04598">
    <property type="entry name" value="CBS_pair_GGDEF_EAL"/>
    <property type="match status" value="1"/>
</dbReference>
<evidence type="ECO:0000313" key="3">
    <source>
        <dbReference type="EMBL" id="GHG70725.1"/>
    </source>
</evidence>
<dbReference type="Gene3D" id="3.30.70.270">
    <property type="match status" value="1"/>
</dbReference>
<gene>
    <name evidence="3" type="ORF">GCM10010919_21460</name>
</gene>
<protein>
    <submittedName>
        <fullName evidence="3">Diguanylate phosphodiesterase</fullName>
    </submittedName>
</protein>
<comment type="caution">
    <text evidence="3">The sequence shown here is derived from an EMBL/GenBank/DDBJ whole genome shotgun (WGS) entry which is preliminary data.</text>
</comment>
<dbReference type="Proteomes" id="UP000659697">
    <property type="component" value="Unassembled WGS sequence"/>
</dbReference>
<proteinExistence type="predicted"/>
<dbReference type="NCBIfam" id="TIGR00254">
    <property type="entry name" value="GGDEF"/>
    <property type="match status" value="1"/>
</dbReference>
<name>A0ABQ3L369_9ALTE</name>
<dbReference type="SUPFAM" id="SSF55073">
    <property type="entry name" value="Nucleotide cyclase"/>
    <property type="match status" value="1"/>
</dbReference>
<dbReference type="PANTHER" id="PTHR33121:SF76">
    <property type="entry name" value="SIGNALING PROTEIN"/>
    <property type="match status" value="1"/>
</dbReference>
<dbReference type="CDD" id="cd01949">
    <property type="entry name" value="GGDEF"/>
    <property type="match status" value="1"/>
</dbReference>
<dbReference type="SMART" id="SM00052">
    <property type="entry name" value="EAL"/>
    <property type="match status" value="1"/>
</dbReference>
<feature type="domain" description="EAL" evidence="1">
    <location>
        <begin position="4"/>
        <end position="254"/>
    </location>
</feature>
<dbReference type="InterPro" id="IPR043128">
    <property type="entry name" value="Rev_trsase/Diguanyl_cyclase"/>
</dbReference>
<dbReference type="SUPFAM" id="SSF141868">
    <property type="entry name" value="EAL domain-like"/>
    <property type="match status" value="1"/>
</dbReference>
<dbReference type="SMART" id="SM00267">
    <property type="entry name" value="GGDEF"/>
    <property type="match status" value="1"/>
</dbReference>
<keyword evidence="4" id="KW-1185">Reference proteome</keyword>
<evidence type="ECO:0000259" key="2">
    <source>
        <dbReference type="PROSITE" id="PS50887"/>
    </source>
</evidence>
<dbReference type="RefSeq" id="WP_189433011.1">
    <property type="nucleotide sequence ID" value="NZ_BNAO01000005.1"/>
</dbReference>
<dbReference type="Gene3D" id="3.20.20.450">
    <property type="entry name" value="EAL domain"/>
    <property type="match status" value="1"/>
</dbReference>
<reference evidence="4" key="1">
    <citation type="journal article" date="2019" name="Int. J. Syst. Evol. Microbiol.">
        <title>The Global Catalogue of Microorganisms (GCM) 10K type strain sequencing project: providing services to taxonomists for standard genome sequencing and annotation.</title>
        <authorList>
            <consortium name="The Broad Institute Genomics Platform"/>
            <consortium name="The Broad Institute Genome Sequencing Center for Infectious Disease"/>
            <person name="Wu L."/>
            <person name="Ma J."/>
        </authorList>
    </citation>
    <scope>NUCLEOTIDE SEQUENCE [LARGE SCALE GENOMIC DNA]</scope>
    <source>
        <strain evidence="4">CGMCC 1.7003</strain>
    </source>
</reference>
<dbReference type="EMBL" id="BNAO01000005">
    <property type="protein sequence ID" value="GHG70725.1"/>
    <property type="molecule type" value="Genomic_DNA"/>
</dbReference>
<dbReference type="SUPFAM" id="SSF54631">
    <property type="entry name" value="CBS-domain pair"/>
    <property type="match status" value="1"/>
</dbReference>
<feature type="domain" description="GGDEF" evidence="2">
    <location>
        <begin position="425"/>
        <end position="576"/>
    </location>
</feature>
<dbReference type="InterPro" id="IPR046342">
    <property type="entry name" value="CBS_dom_sf"/>
</dbReference>
<dbReference type="Gene3D" id="3.10.580.10">
    <property type="entry name" value="CBS-domain"/>
    <property type="match status" value="1"/>
</dbReference>
<organism evidence="3 4">
    <name type="scientific">Alishewanella longhuensis</name>
    <dbReference type="NCBI Taxonomy" id="1091037"/>
    <lineage>
        <taxon>Bacteria</taxon>
        <taxon>Pseudomonadati</taxon>
        <taxon>Pseudomonadota</taxon>
        <taxon>Gammaproteobacteria</taxon>
        <taxon>Alteromonadales</taxon>
        <taxon>Alteromonadaceae</taxon>
        <taxon>Alishewanella</taxon>
    </lineage>
</organism>
<dbReference type="CDD" id="cd01948">
    <property type="entry name" value="EAL"/>
    <property type="match status" value="1"/>
</dbReference>
<sequence length="593" mass="65394">MAISEHSCAELQHIIQQRALQPLFQPILSLADAKIIGYEALIRGPSDSPLHSPLQLFKTAVACRALEPLEMLCRELSIEAFSRSGVSGKLFLNVNPLLLLTADHPSGLTKKMLEQAGLDPARVVIEISEQYQVEDATLLVKAVRHYRQLGFQIAIDDLGSGFSGLKLWSELEPDIVKIDRYFISDVHRDPTKKAFVQNIIRLAKATGALIVAEGIETQEELMLCRELGADLAQGYLLGRPQADFKVPSPRYWLSHEANPSNVQDRIEQLLIETPTVSMATMAVDVFELFRHNANLQSLAVLNANKPVGLICRAELQALFSQPFGRALNEKKTIAQIMNNKAVVVEVGSTLDEVSKIVAEDEHNAASWYFIICRNGDYLGLGSVRQLLKKISEHKLQHARYANPLTFLPGNVPIYREVDRLLLNGADFAVAYLDLNHFKPFNDNYGYSKGDAVLQLVAEIIQQQAIGTEHFIGHIGGDDFVLITSTELVESLCNRILAQFAVKIPAYYAYEDAEKGGITALNRTGETCFYPLLSLAIGIAMPDPQQCQSHHDVAAISTAAKCEAKKLGGNALFVSRRRGPDINLALPLARPSVA</sequence>
<dbReference type="PROSITE" id="PS50883">
    <property type="entry name" value="EAL"/>
    <property type="match status" value="1"/>
</dbReference>
<dbReference type="InterPro" id="IPR035919">
    <property type="entry name" value="EAL_sf"/>
</dbReference>
<dbReference type="PROSITE" id="PS50887">
    <property type="entry name" value="GGDEF"/>
    <property type="match status" value="1"/>
</dbReference>
<dbReference type="Pfam" id="PF00990">
    <property type="entry name" value="GGDEF"/>
    <property type="match status" value="1"/>
</dbReference>
<dbReference type="InterPro" id="IPR001633">
    <property type="entry name" value="EAL_dom"/>
</dbReference>
<dbReference type="InterPro" id="IPR029787">
    <property type="entry name" value="Nucleotide_cyclase"/>
</dbReference>
<evidence type="ECO:0000313" key="4">
    <source>
        <dbReference type="Proteomes" id="UP000659697"/>
    </source>
</evidence>
<evidence type="ECO:0000259" key="1">
    <source>
        <dbReference type="PROSITE" id="PS50883"/>
    </source>
</evidence>
<accession>A0ABQ3L369</accession>